<keyword evidence="4" id="KW-0560">Oxidoreductase</keyword>
<protein>
    <submittedName>
        <fullName evidence="10">Phenylalanine 4-monooxygenase</fullName>
    </submittedName>
</protein>
<evidence type="ECO:0000256" key="1">
    <source>
        <dbReference type="ARBA" id="ARBA00001954"/>
    </source>
</evidence>
<keyword evidence="3 7" id="KW-0479">Metal-binding</keyword>
<feature type="domain" description="Biopterin-dependent aromatic amino acid hydroxylase family profile" evidence="9">
    <location>
        <begin position="1"/>
        <end position="295"/>
    </location>
</feature>
<dbReference type="InterPro" id="IPR019774">
    <property type="entry name" value="Aromatic-AA_hydroxylase_C"/>
</dbReference>
<evidence type="ECO:0000313" key="10">
    <source>
        <dbReference type="EMBL" id="PNE37738.1"/>
    </source>
</evidence>
<evidence type="ECO:0000256" key="2">
    <source>
        <dbReference type="ARBA" id="ARBA00009712"/>
    </source>
</evidence>
<feature type="compositionally biased region" description="Polar residues" evidence="8">
    <location>
        <begin position="1"/>
        <end position="10"/>
    </location>
</feature>
<sequence length="295" mass="32795">MSTVRKQTPVSVEGRLGRANEHPGRHDQDYRRRRDALAARAENHRVGAPYEDVAYTEDEHRTWRTVHDALAPAHRTHACREVLAAGEAADIPAEQIPQHAEITPGLRTRTGFSLTLAGGVVPNERFLGAMEHGYFHAVQFVRHPAVPLYTPEPDVLHDVFGHGIHLSSPGIAELYRVIGRAANRVRTTEALDILSRVYWYTLEYGLITEAGEPKAFGAALLSSYGEIAAHEVREVRELDLCAAASTQYRISSYQSVLFAARSFAHLEDAIGRFCAEFDDDTGNRLGLPSLPRNRQ</sequence>
<feature type="binding site" evidence="7">
    <location>
        <position position="203"/>
    </location>
    <ligand>
        <name>Fe cation</name>
        <dbReference type="ChEBI" id="CHEBI:24875"/>
    </ligand>
</feature>
<dbReference type="PROSITE" id="PS51410">
    <property type="entry name" value="BH4_AAA_HYDROXYL_2"/>
    <property type="match status" value="1"/>
</dbReference>
<dbReference type="PRINTS" id="PR00372">
    <property type="entry name" value="FYWHYDRXLASE"/>
</dbReference>
<evidence type="ECO:0000256" key="4">
    <source>
        <dbReference type="ARBA" id="ARBA00023002"/>
    </source>
</evidence>
<dbReference type="GO" id="GO:0009072">
    <property type="term" value="P:aromatic amino acid metabolic process"/>
    <property type="evidence" value="ECO:0007669"/>
    <property type="project" value="InterPro"/>
</dbReference>
<feature type="region of interest" description="Disordered" evidence="8">
    <location>
        <begin position="1"/>
        <end position="31"/>
    </location>
</feature>
<dbReference type="GO" id="GO:0005506">
    <property type="term" value="F:iron ion binding"/>
    <property type="evidence" value="ECO:0007669"/>
    <property type="project" value="InterPro"/>
</dbReference>
<dbReference type="InterPro" id="IPR036951">
    <property type="entry name" value="ArAA_hydroxylase_sf"/>
</dbReference>
<proteinExistence type="inferred from homology"/>
<evidence type="ECO:0000256" key="6">
    <source>
        <dbReference type="ARBA" id="ARBA00023033"/>
    </source>
</evidence>
<accession>A0A2N8P9N8</accession>
<dbReference type="Proteomes" id="UP000236047">
    <property type="component" value="Unassembled WGS sequence"/>
</dbReference>
<dbReference type="GO" id="GO:0016714">
    <property type="term" value="F:oxidoreductase activity, acting on paired donors, with incorporation or reduction of molecular oxygen, reduced pteridine as one donor, and incorporation of one atom of oxygen"/>
    <property type="evidence" value="ECO:0007669"/>
    <property type="project" value="InterPro"/>
</dbReference>
<evidence type="ECO:0000256" key="5">
    <source>
        <dbReference type="ARBA" id="ARBA00023004"/>
    </source>
</evidence>
<dbReference type="Gene3D" id="1.10.800.10">
    <property type="entry name" value="Aromatic amino acid hydroxylase"/>
    <property type="match status" value="1"/>
</dbReference>
<feature type="binding site" evidence="7">
    <location>
        <position position="162"/>
    </location>
    <ligand>
        <name>Fe cation</name>
        <dbReference type="ChEBI" id="CHEBI:24875"/>
    </ligand>
</feature>
<reference evidence="11" key="1">
    <citation type="submission" date="2015-09" db="EMBL/GenBank/DDBJ databases">
        <authorList>
            <person name="Graham D.E."/>
            <person name="Mahan K.M."/>
            <person name="Klingeman D.M."/>
            <person name="Fida T."/>
            <person name="Giannone R.J."/>
            <person name="Hettich R.L."/>
            <person name="Parry R.J."/>
            <person name="Spain J.C."/>
        </authorList>
    </citation>
    <scope>NUCLEOTIDE SEQUENCE [LARGE SCALE GENOMIC DNA]</scope>
    <source>
        <strain evidence="11">JCM 4701</strain>
    </source>
</reference>
<evidence type="ECO:0000256" key="8">
    <source>
        <dbReference type="SAM" id="MobiDB-lite"/>
    </source>
</evidence>
<comment type="cofactor">
    <cofactor evidence="1 7">
        <name>Fe(2+)</name>
        <dbReference type="ChEBI" id="CHEBI:29033"/>
    </cofactor>
</comment>
<comment type="caution">
    <text evidence="10">The sequence shown here is derived from an EMBL/GenBank/DDBJ whole genome shotgun (WGS) entry which is preliminary data.</text>
</comment>
<keyword evidence="11" id="KW-1185">Reference proteome</keyword>
<gene>
    <name evidence="10" type="ORF">AOB60_26180</name>
</gene>
<dbReference type="RefSeq" id="WP_102925333.1">
    <property type="nucleotide sequence ID" value="NZ_LJSN01000003.1"/>
</dbReference>
<keyword evidence="5 7" id="KW-0408">Iron</keyword>
<organism evidence="10 11">
    <name type="scientific">Streptomyces noursei</name>
    <name type="common">Streptomyces albulus</name>
    <dbReference type="NCBI Taxonomy" id="1971"/>
    <lineage>
        <taxon>Bacteria</taxon>
        <taxon>Bacillati</taxon>
        <taxon>Actinomycetota</taxon>
        <taxon>Actinomycetes</taxon>
        <taxon>Kitasatosporales</taxon>
        <taxon>Streptomycetaceae</taxon>
        <taxon>Streptomyces</taxon>
    </lineage>
</organism>
<evidence type="ECO:0000256" key="7">
    <source>
        <dbReference type="PIRSR" id="PIRSR601273-2"/>
    </source>
</evidence>
<feature type="binding site" evidence="7">
    <location>
        <position position="157"/>
    </location>
    <ligand>
        <name>Fe cation</name>
        <dbReference type="ChEBI" id="CHEBI:24875"/>
    </ligand>
</feature>
<dbReference type="PANTHER" id="PTHR11473:SF24">
    <property type="entry name" value="PHENYLALANINE-4-HYDROXYLASE"/>
    <property type="match status" value="1"/>
</dbReference>
<dbReference type="EMBL" id="LJSN01000003">
    <property type="protein sequence ID" value="PNE37738.1"/>
    <property type="molecule type" value="Genomic_DNA"/>
</dbReference>
<dbReference type="AlphaFoldDB" id="A0A2N8P9N8"/>
<keyword evidence="6 10" id="KW-0503">Monooxygenase</keyword>
<dbReference type="InterPro" id="IPR036329">
    <property type="entry name" value="Aro-AA_hydroxylase_C_sf"/>
</dbReference>
<feature type="compositionally biased region" description="Basic and acidic residues" evidence="8">
    <location>
        <begin position="15"/>
        <end position="31"/>
    </location>
</feature>
<dbReference type="Pfam" id="PF00351">
    <property type="entry name" value="Biopterin_H"/>
    <property type="match status" value="1"/>
</dbReference>
<dbReference type="InterPro" id="IPR001273">
    <property type="entry name" value="ArAA_hydroxylase"/>
</dbReference>
<evidence type="ECO:0000313" key="11">
    <source>
        <dbReference type="Proteomes" id="UP000236047"/>
    </source>
</evidence>
<dbReference type="PANTHER" id="PTHR11473">
    <property type="entry name" value="AROMATIC AMINO ACID HYDROXYLASE"/>
    <property type="match status" value="1"/>
</dbReference>
<evidence type="ECO:0000256" key="3">
    <source>
        <dbReference type="ARBA" id="ARBA00022723"/>
    </source>
</evidence>
<dbReference type="SUPFAM" id="SSF56534">
    <property type="entry name" value="Aromatic aminoacid monoxygenases, catalytic and oligomerization domains"/>
    <property type="match status" value="1"/>
</dbReference>
<evidence type="ECO:0000259" key="9">
    <source>
        <dbReference type="PROSITE" id="PS51410"/>
    </source>
</evidence>
<comment type="similarity">
    <text evidence="2">Belongs to the biopterin-dependent aromatic amino acid hydroxylase family.</text>
</comment>
<name>A0A2N8P9N8_STRNR</name>